<dbReference type="PROSITE" id="PS00125">
    <property type="entry name" value="SER_THR_PHOSPHATASE"/>
    <property type="match status" value="1"/>
</dbReference>
<dbReference type="PANTHER" id="PTHR45673">
    <property type="entry name" value="SERINE/THREONINE-PROTEIN PHOSPHATASE 2B CATALYTIC SUBUNIT 1-RELATED"/>
    <property type="match status" value="1"/>
</dbReference>
<dbReference type="InterPro" id="IPR043360">
    <property type="entry name" value="PP2B"/>
</dbReference>
<dbReference type="Pfam" id="PF00149">
    <property type="entry name" value="Metallophos"/>
    <property type="match status" value="1"/>
</dbReference>
<keyword evidence="3" id="KW-1185">Reference proteome</keyword>
<evidence type="ECO:0000313" key="3">
    <source>
        <dbReference type="Proteomes" id="UP001461498"/>
    </source>
</evidence>
<accession>A0AAW1D2Z8</accession>
<gene>
    <name evidence="2" type="ORF">O3M35_010678</name>
</gene>
<name>A0AAW1D2Z8_9HEMI</name>
<dbReference type="InterPro" id="IPR029052">
    <property type="entry name" value="Metallo-depent_PP-like"/>
</dbReference>
<dbReference type="AlphaFoldDB" id="A0AAW1D2Z8"/>
<evidence type="ECO:0000259" key="1">
    <source>
        <dbReference type="PROSITE" id="PS00125"/>
    </source>
</evidence>
<dbReference type="GO" id="GO:0033192">
    <property type="term" value="F:calmodulin-dependent protein phosphatase activity"/>
    <property type="evidence" value="ECO:0007669"/>
    <property type="project" value="InterPro"/>
</dbReference>
<dbReference type="InterPro" id="IPR006186">
    <property type="entry name" value="Ser/Thr-sp_prot-phosphatase"/>
</dbReference>
<dbReference type="EMBL" id="JAPXFL010000007">
    <property type="protein sequence ID" value="KAK9504314.1"/>
    <property type="molecule type" value="Genomic_DNA"/>
</dbReference>
<protein>
    <recommendedName>
        <fullName evidence="1">Serine/threonine specific protein phosphatases domain-containing protein</fullName>
    </recommendedName>
</protein>
<comment type="caution">
    <text evidence="2">The sequence shown here is derived from an EMBL/GenBank/DDBJ whole genome shotgun (WGS) entry which is preliminary data.</text>
</comment>
<proteinExistence type="predicted"/>
<sequence>MLLLGDYVDRGIYGVEVVAYLFAQKVKNPNKVYLIRGNHELRDIQRNFTFYK</sequence>
<evidence type="ECO:0000313" key="2">
    <source>
        <dbReference type="EMBL" id="KAK9504314.1"/>
    </source>
</evidence>
<dbReference type="InterPro" id="IPR004843">
    <property type="entry name" value="Calcineurin-like_PHP"/>
</dbReference>
<dbReference type="PRINTS" id="PR00114">
    <property type="entry name" value="STPHPHTASE"/>
</dbReference>
<organism evidence="2 3">
    <name type="scientific">Rhynocoris fuscipes</name>
    <dbReference type="NCBI Taxonomy" id="488301"/>
    <lineage>
        <taxon>Eukaryota</taxon>
        <taxon>Metazoa</taxon>
        <taxon>Ecdysozoa</taxon>
        <taxon>Arthropoda</taxon>
        <taxon>Hexapoda</taxon>
        <taxon>Insecta</taxon>
        <taxon>Pterygota</taxon>
        <taxon>Neoptera</taxon>
        <taxon>Paraneoptera</taxon>
        <taxon>Hemiptera</taxon>
        <taxon>Heteroptera</taxon>
        <taxon>Panheteroptera</taxon>
        <taxon>Cimicomorpha</taxon>
        <taxon>Reduviidae</taxon>
        <taxon>Harpactorinae</taxon>
        <taxon>Harpactorini</taxon>
        <taxon>Rhynocoris</taxon>
    </lineage>
</organism>
<dbReference type="Gene3D" id="3.60.21.10">
    <property type="match status" value="1"/>
</dbReference>
<feature type="domain" description="Serine/threonine specific protein phosphatases" evidence="1">
    <location>
        <begin position="35"/>
        <end position="40"/>
    </location>
</feature>
<reference evidence="2 3" key="1">
    <citation type="submission" date="2022-12" db="EMBL/GenBank/DDBJ databases">
        <title>Chromosome-level genome assembly of true bugs.</title>
        <authorList>
            <person name="Ma L."/>
            <person name="Li H."/>
        </authorList>
    </citation>
    <scope>NUCLEOTIDE SEQUENCE [LARGE SCALE GENOMIC DNA]</scope>
    <source>
        <strain evidence="2">Lab_2022b</strain>
    </source>
</reference>
<dbReference type="Proteomes" id="UP001461498">
    <property type="component" value="Unassembled WGS sequence"/>
</dbReference>
<dbReference type="GO" id="GO:0097720">
    <property type="term" value="P:calcineurin-mediated signaling"/>
    <property type="evidence" value="ECO:0007669"/>
    <property type="project" value="InterPro"/>
</dbReference>
<dbReference type="SUPFAM" id="SSF56300">
    <property type="entry name" value="Metallo-dependent phosphatases"/>
    <property type="match status" value="1"/>
</dbReference>